<dbReference type="Proteomes" id="UP000245462">
    <property type="component" value="Unassembled WGS sequence"/>
</dbReference>
<feature type="transmembrane region" description="Helical" evidence="1">
    <location>
        <begin position="307"/>
        <end position="329"/>
    </location>
</feature>
<evidence type="ECO:0000259" key="2">
    <source>
        <dbReference type="Pfam" id="PF13387"/>
    </source>
</evidence>
<reference evidence="4 5" key="1">
    <citation type="submission" date="2018-04" db="EMBL/GenBank/DDBJ databases">
        <title>Genomic Encyclopedia of Type Strains, Phase IV (KMG-IV): sequencing the most valuable type-strain genomes for metagenomic binning, comparative biology and taxonomic classification.</title>
        <authorList>
            <person name="Goeker M."/>
        </authorList>
    </citation>
    <scope>NUCLEOTIDE SEQUENCE [LARGE SCALE GENOMIC DNA]</scope>
    <source>
        <strain evidence="4 5">DSM 28520</strain>
    </source>
</reference>
<keyword evidence="1" id="KW-1133">Transmembrane helix</keyword>
<feature type="transmembrane region" description="Helical" evidence="1">
    <location>
        <begin position="361"/>
        <end position="382"/>
    </location>
</feature>
<dbReference type="Pfam" id="PF13387">
    <property type="entry name" value="Lnb_N"/>
    <property type="match status" value="1"/>
</dbReference>
<dbReference type="GeneID" id="94551484"/>
<dbReference type="EMBL" id="QEKY01000022">
    <property type="protein sequence ID" value="PVZ06422.1"/>
    <property type="molecule type" value="Genomic_DNA"/>
</dbReference>
<gene>
    <name evidence="4" type="ORF">C7382_1224</name>
</gene>
<evidence type="ECO:0000259" key="3">
    <source>
        <dbReference type="Pfam" id="PF25221"/>
    </source>
</evidence>
<accession>A0A2U1F2N2</accession>
<name>A0A2U1F2N2_9PORP</name>
<feature type="transmembrane region" description="Helical" evidence="1">
    <location>
        <begin position="388"/>
        <end position="406"/>
    </location>
</feature>
<dbReference type="InterPro" id="IPR057436">
    <property type="entry name" value="5TMH_Lnb"/>
</dbReference>
<sequence length="415" mass="47101">MIRTHLLKKRISILMASIAFLVLVMALPMVAWSQQTTETLPQTKRLSILICSPSTDVVYNRFGHAAIRLMDEDAGSDIIYNYGTFDNTIPNFEIRFMRGETDYYVEALPSAYYLNEFIQNGRGVTELVLNLSQEEISRVQTYLNRNIQPENRQYRYNFLYDNCATRLISIVKEATGGTLQIPDKGEERTWRELINGCCTDAPWVQLGIDMVIGSKADASATTEEQFFLPGRILDMLPHTTLLRPDGSASPLVMDTIELFSPLPFSTEPSEEGWPTPLAASIVLLALTIGIVVMDIHRRKICRLYDSIVMGIVGLSGCIIFAMVFFSVHPHTSPNYILFLLHPLHLLIGLPLTAIPRLRQAGFVYHFINFAELSLIGLVIWFLPQQVVMPLYVTGIAMWLLSARWILINKWRKNVR</sequence>
<evidence type="ECO:0000313" key="5">
    <source>
        <dbReference type="Proteomes" id="UP000245462"/>
    </source>
</evidence>
<evidence type="ECO:0000313" key="4">
    <source>
        <dbReference type="EMBL" id="PVZ06422.1"/>
    </source>
</evidence>
<keyword evidence="1" id="KW-0812">Transmembrane</keyword>
<organism evidence="4 5">
    <name type="scientific">Porphyromonas loveana</name>
    <dbReference type="NCBI Taxonomy" id="1884669"/>
    <lineage>
        <taxon>Bacteria</taxon>
        <taxon>Pseudomonadati</taxon>
        <taxon>Bacteroidota</taxon>
        <taxon>Bacteroidia</taxon>
        <taxon>Bacteroidales</taxon>
        <taxon>Porphyromonadaceae</taxon>
        <taxon>Porphyromonas</taxon>
    </lineage>
</organism>
<dbReference type="Pfam" id="PF25221">
    <property type="entry name" value="5TMH_Lnb"/>
    <property type="match status" value="1"/>
</dbReference>
<dbReference type="OrthoDB" id="319167at2"/>
<feature type="domain" description="Lnb-like transmembrane" evidence="3">
    <location>
        <begin position="270"/>
        <end position="407"/>
    </location>
</feature>
<proteinExistence type="predicted"/>
<evidence type="ECO:0000256" key="1">
    <source>
        <dbReference type="SAM" id="Phobius"/>
    </source>
</evidence>
<feature type="transmembrane region" description="Helical" evidence="1">
    <location>
        <begin position="273"/>
        <end position="295"/>
    </location>
</feature>
<dbReference type="RefSeq" id="WP_116680021.1">
    <property type="nucleotide sequence ID" value="NZ_QEKY01000022.1"/>
</dbReference>
<keyword evidence="1" id="KW-0472">Membrane</keyword>
<keyword evidence="5" id="KW-1185">Reference proteome</keyword>
<comment type="caution">
    <text evidence="4">The sequence shown here is derived from an EMBL/GenBank/DDBJ whole genome shotgun (WGS) entry which is preliminary data.</text>
</comment>
<dbReference type="AlphaFoldDB" id="A0A2U1F2N2"/>
<feature type="transmembrane region" description="Helical" evidence="1">
    <location>
        <begin position="335"/>
        <end position="354"/>
    </location>
</feature>
<feature type="domain" description="Lnb N-terminal periplasmic" evidence="2">
    <location>
        <begin position="43"/>
        <end position="195"/>
    </location>
</feature>
<dbReference type="InterPro" id="IPR025178">
    <property type="entry name" value="Lnb_N"/>
</dbReference>
<protein>
    <submittedName>
        <fullName evidence="4">Uncharacterized protein DUF4105</fullName>
    </submittedName>
</protein>